<gene>
    <name evidence="1" type="ORF">ACOLOM_LOCUS3651</name>
</gene>
<sequence length="170" mass="18439">MSAHAAQVVLDHNSPRTPIAPVKEQPNRLRGFIAGVTSGVTKLLVGHPFDTVKVRLQTSGKDGRFGGPIDCLRQTIRKGNDPTIKLTILQHAIAGAGAGWTVSFIASPIEHIKSRLQVQYDSATKLYSGPIDCARKLIRNNGIQGLWMGLSGTLALRSFFFVMWGSYEVG</sequence>
<proteinExistence type="predicted"/>
<dbReference type="EMBL" id="CAJVPT010005513">
    <property type="protein sequence ID" value="CAG8520948.1"/>
    <property type="molecule type" value="Genomic_DNA"/>
</dbReference>
<comment type="caution">
    <text evidence="1">The sequence shown here is derived from an EMBL/GenBank/DDBJ whole genome shotgun (WGS) entry which is preliminary data.</text>
</comment>
<dbReference type="Proteomes" id="UP000789525">
    <property type="component" value="Unassembled WGS sequence"/>
</dbReference>
<name>A0ACA9LC32_9GLOM</name>
<reference evidence="1" key="1">
    <citation type="submission" date="2021-06" db="EMBL/GenBank/DDBJ databases">
        <authorList>
            <person name="Kallberg Y."/>
            <person name="Tangrot J."/>
            <person name="Rosling A."/>
        </authorList>
    </citation>
    <scope>NUCLEOTIDE SEQUENCE</scope>
    <source>
        <strain evidence="1">CL356</strain>
    </source>
</reference>
<evidence type="ECO:0000313" key="1">
    <source>
        <dbReference type="EMBL" id="CAG8520948.1"/>
    </source>
</evidence>
<evidence type="ECO:0000313" key="2">
    <source>
        <dbReference type="Proteomes" id="UP000789525"/>
    </source>
</evidence>
<keyword evidence="2" id="KW-1185">Reference proteome</keyword>
<protein>
    <submittedName>
        <fullName evidence="1">15959_t:CDS:1</fullName>
    </submittedName>
</protein>
<organism evidence="1 2">
    <name type="scientific">Acaulospora colombiana</name>
    <dbReference type="NCBI Taxonomy" id="27376"/>
    <lineage>
        <taxon>Eukaryota</taxon>
        <taxon>Fungi</taxon>
        <taxon>Fungi incertae sedis</taxon>
        <taxon>Mucoromycota</taxon>
        <taxon>Glomeromycotina</taxon>
        <taxon>Glomeromycetes</taxon>
        <taxon>Diversisporales</taxon>
        <taxon>Acaulosporaceae</taxon>
        <taxon>Acaulospora</taxon>
    </lineage>
</organism>
<accession>A0ACA9LC32</accession>